<evidence type="ECO:0000313" key="2">
    <source>
        <dbReference type="Proteomes" id="UP001420932"/>
    </source>
</evidence>
<accession>A0AAP0J3M7</accession>
<gene>
    <name evidence="1" type="ORF">Syun_015829</name>
</gene>
<reference evidence="1 2" key="1">
    <citation type="submission" date="2024-01" db="EMBL/GenBank/DDBJ databases">
        <title>Genome assemblies of Stephania.</title>
        <authorList>
            <person name="Yang L."/>
        </authorList>
    </citation>
    <scope>NUCLEOTIDE SEQUENCE [LARGE SCALE GENOMIC DNA]</scope>
    <source>
        <strain evidence="1">YNDBR</strain>
        <tissue evidence="1">Leaf</tissue>
    </source>
</reference>
<evidence type="ECO:0000313" key="1">
    <source>
        <dbReference type="EMBL" id="KAK9127032.1"/>
    </source>
</evidence>
<organism evidence="1 2">
    <name type="scientific">Stephania yunnanensis</name>
    <dbReference type="NCBI Taxonomy" id="152371"/>
    <lineage>
        <taxon>Eukaryota</taxon>
        <taxon>Viridiplantae</taxon>
        <taxon>Streptophyta</taxon>
        <taxon>Embryophyta</taxon>
        <taxon>Tracheophyta</taxon>
        <taxon>Spermatophyta</taxon>
        <taxon>Magnoliopsida</taxon>
        <taxon>Ranunculales</taxon>
        <taxon>Menispermaceae</taxon>
        <taxon>Menispermoideae</taxon>
        <taxon>Cissampelideae</taxon>
        <taxon>Stephania</taxon>
    </lineage>
</organism>
<sequence length="155" mass="17293">MAEAVARDRVGDPVECTDRDNDLVMHRGKDMDMFQLERDFDDVALEYIDGRRQMVCSLLGGRGGAQLVTEEPSLSRRSPALQSKMGVWPWADWLGGLRKLRRAEPNLWKIGAVTEEVMGETVIGLAARRRGHRTAVPCPEVARCGAATNSSARWR</sequence>
<dbReference type="Proteomes" id="UP001420932">
    <property type="component" value="Unassembled WGS sequence"/>
</dbReference>
<comment type="caution">
    <text evidence="1">The sequence shown here is derived from an EMBL/GenBank/DDBJ whole genome shotgun (WGS) entry which is preliminary data.</text>
</comment>
<keyword evidence="2" id="KW-1185">Reference proteome</keyword>
<dbReference type="EMBL" id="JBBNAF010000007">
    <property type="protein sequence ID" value="KAK9127032.1"/>
    <property type="molecule type" value="Genomic_DNA"/>
</dbReference>
<protein>
    <submittedName>
        <fullName evidence="1">Uncharacterized protein</fullName>
    </submittedName>
</protein>
<proteinExistence type="predicted"/>
<name>A0AAP0J3M7_9MAGN</name>
<dbReference type="AlphaFoldDB" id="A0AAP0J3M7"/>